<gene>
    <name evidence="1" type="ordered locus">Acid_7949</name>
</gene>
<accession>Q02C29</accession>
<dbReference type="HOGENOM" id="CLU_184590_1_0_0"/>
<sequence length="61" mass="6750">MELIFEVRNAEEGGYYARALGHAIFTEAETWEELRANILEAVSLHFEEDPTSLPASVAPSA</sequence>
<dbReference type="SUPFAM" id="SSF143100">
    <property type="entry name" value="TTHA1013/TTHA0281-like"/>
    <property type="match status" value="1"/>
</dbReference>
<dbReference type="InterPro" id="IPR035069">
    <property type="entry name" value="TTHA1013/TTHA0281-like"/>
</dbReference>
<dbReference type="AlphaFoldDB" id="Q02C29"/>
<evidence type="ECO:0000313" key="1">
    <source>
        <dbReference type="EMBL" id="ABJ81387.1"/>
    </source>
</evidence>
<protein>
    <recommendedName>
        <fullName evidence="2">2-oxoisovalerate dehydrogenase, E1 component beta subunit</fullName>
    </recommendedName>
</protein>
<dbReference type="InParanoid" id="Q02C29"/>
<proteinExistence type="predicted"/>
<organism evidence="1">
    <name type="scientific">Solibacter usitatus (strain Ellin6076)</name>
    <dbReference type="NCBI Taxonomy" id="234267"/>
    <lineage>
        <taxon>Bacteria</taxon>
        <taxon>Pseudomonadati</taxon>
        <taxon>Acidobacteriota</taxon>
        <taxon>Terriglobia</taxon>
        <taxon>Bryobacterales</taxon>
        <taxon>Solibacteraceae</taxon>
        <taxon>Candidatus Solibacter</taxon>
    </lineage>
</organism>
<name>Q02C29_SOLUE</name>
<dbReference type="KEGG" id="sus:Acid_7949"/>
<evidence type="ECO:0008006" key="2">
    <source>
        <dbReference type="Google" id="ProtNLM"/>
    </source>
</evidence>
<dbReference type="eggNOG" id="COG1598">
    <property type="taxonomic scope" value="Bacteria"/>
</dbReference>
<dbReference type="STRING" id="234267.Acid_7949"/>
<dbReference type="Gene3D" id="3.30.160.250">
    <property type="match status" value="1"/>
</dbReference>
<reference evidence="1" key="1">
    <citation type="submission" date="2006-10" db="EMBL/GenBank/DDBJ databases">
        <title>Complete sequence of Solibacter usitatus Ellin6076.</title>
        <authorList>
            <consortium name="US DOE Joint Genome Institute"/>
            <person name="Copeland A."/>
            <person name="Lucas S."/>
            <person name="Lapidus A."/>
            <person name="Barry K."/>
            <person name="Detter J.C."/>
            <person name="Glavina del Rio T."/>
            <person name="Hammon N."/>
            <person name="Israni S."/>
            <person name="Dalin E."/>
            <person name="Tice H."/>
            <person name="Pitluck S."/>
            <person name="Thompson L.S."/>
            <person name="Brettin T."/>
            <person name="Bruce D."/>
            <person name="Han C."/>
            <person name="Tapia R."/>
            <person name="Gilna P."/>
            <person name="Schmutz J."/>
            <person name="Larimer F."/>
            <person name="Land M."/>
            <person name="Hauser L."/>
            <person name="Kyrpides N."/>
            <person name="Mikhailova N."/>
            <person name="Janssen P.H."/>
            <person name="Kuske C.R."/>
            <person name="Richardson P."/>
        </authorList>
    </citation>
    <scope>NUCLEOTIDE SEQUENCE</scope>
    <source>
        <strain evidence="1">Ellin6076</strain>
    </source>
</reference>
<dbReference type="EMBL" id="CP000473">
    <property type="protein sequence ID" value="ABJ81387.1"/>
    <property type="molecule type" value="Genomic_DNA"/>
</dbReference>